<name>A0A0K2UF23_LEPSM</name>
<reference evidence="2" key="1">
    <citation type="submission" date="2014-05" db="EMBL/GenBank/DDBJ databases">
        <authorList>
            <person name="Chronopoulou M."/>
        </authorList>
    </citation>
    <scope>NUCLEOTIDE SEQUENCE</scope>
    <source>
        <tissue evidence="2">Whole organism</tissue>
    </source>
</reference>
<sequence length="74" mass="8436">MPSSPPRPTHASTSTKRVHLENERQEDLEYAIFMEETILSAEDLYDKLSSESLPSGSCCLKLQKLHLSKLYIQI</sequence>
<organism evidence="2">
    <name type="scientific">Lepeophtheirus salmonis</name>
    <name type="common">Salmon louse</name>
    <name type="synonym">Caligus salmonis</name>
    <dbReference type="NCBI Taxonomy" id="72036"/>
    <lineage>
        <taxon>Eukaryota</taxon>
        <taxon>Metazoa</taxon>
        <taxon>Ecdysozoa</taxon>
        <taxon>Arthropoda</taxon>
        <taxon>Crustacea</taxon>
        <taxon>Multicrustacea</taxon>
        <taxon>Hexanauplia</taxon>
        <taxon>Copepoda</taxon>
        <taxon>Siphonostomatoida</taxon>
        <taxon>Caligidae</taxon>
        <taxon>Lepeophtheirus</taxon>
    </lineage>
</organism>
<dbReference type="EMBL" id="HACA01019309">
    <property type="protein sequence ID" value="CDW36670.1"/>
    <property type="molecule type" value="Transcribed_RNA"/>
</dbReference>
<evidence type="ECO:0000313" key="2">
    <source>
        <dbReference type="EMBL" id="CDW36670.1"/>
    </source>
</evidence>
<proteinExistence type="predicted"/>
<evidence type="ECO:0000256" key="1">
    <source>
        <dbReference type="SAM" id="MobiDB-lite"/>
    </source>
</evidence>
<dbReference type="AlphaFoldDB" id="A0A0K2UF23"/>
<feature type="region of interest" description="Disordered" evidence="1">
    <location>
        <begin position="1"/>
        <end position="23"/>
    </location>
</feature>
<dbReference type="OrthoDB" id="10527791at2759"/>
<accession>A0A0K2UF23</accession>
<protein>
    <submittedName>
        <fullName evidence="2">Uncharacterized protein</fullName>
    </submittedName>
</protein>